<evidence type="ECO:0000256" key="1">
    <source>
        <dbReference type="ARBA" id="ARBA00004123"/>
    </source>
</evidence>
<evidence type="ECO:0000256" key="3">
    <source>
        <dbReference type="ARBA" id="ARBA00023125"/>
    </source>
</evidence>
<dbReference type="PROSITE" id="PS50071">
    <property type="entry name" value="HOMEOBOX_2"/>
    <property type="match status" value="1"/>
</dbReference>
<dbReference type="AlphaFoldDB" id="A0A6A5FZH1"/>
<dbReference type="Pfam" id="PF00046">
    <property type="entry name" value="Homeodomain"/>
    <property type="match status" value="1"/>
</dbReference>
<dbReference type="SUPFAM" id="SSF46689">
    <property type="entry name" value="Homeodomain-like"/>
    <property type="match status" value="1"/>
</dbReference>
<proteinExistence type="predicted"/>
<dbReference type="InterPro" id="IPR009057">
    <property type="entry name" value="Homeodomain-like_sf"/>
</dbReference>
<dbReference type="RefSeq" id="XP_003117757.2">
    <property type="nucleotide sequence ID" value="XM_003117709.2"/>
</dbReference>
<protein>
    <recommendedName>
        <fullName evidence="9">Homeobox domain-containing protein</fullName>
    </recommendedName>
</protein>
<evidence type="ECO:0000313" key="10">
    <source>
        <dbReference type="EMBL" id="KAF1748066.1"/>
    </source>
</evidence>
<dbReference type="PROSITE" id="PS00027">
    <property type="entry name" value="HOMEOBOX_1"/>
    <property type="match status" value="1"/>
</dbReference>
<reference evidence="10 11" key="1">
    <citation type="submission" date="2019-12" db="EMBL/GenBank/DDBJ databases">
        <title>Chromosome-level assembly of the Caenorhabditis remanei genome.</title>
        <authorList>
            <person name="Teterina A.A."/>
            <person name="Willis J.H."/>
            <person name="Phillips P.C."/>
        </authorList>
    </citation>
    <scope>NUCLEOTIDE SEQUENCE [LARGE SCALE GENOMIC DNA]</scope>
    <source>
        <strain evidence="10 11">PX506</strain>
        <tissue evidence="10">Whole organism</tissue>
    </source>
</reference>
<comment type="subcellular location">
    <subcellularLocation>
        <location evidence="1 6 7">Nucleus</location>
    </subcellularLocation>
</comment>
<dbReference type="InterPro" id="IPR001356">
    <property type="entry name" value="HD"/>
</dbReference>
<dbReference type="PANTHER" id="PTHR24329:SF552">
    <property type="entry name" value="HOMEOBOX DOMAIN-CONTAINING PROTEIN"/>
    <property type="match status" value="1"/>
</dbReference>
<comment type="caution">
    <text evidence="10">The sequence shown here is derived from an EMBL/GenBank/DDBJ whole genome shotgun (WGS) entry which is preliminary data.</text>
</comment>
<keyword evidence="4 6" id="KW-0371">Homeobox</keyword>
<dbReference type="KEGG" id="crq:GCK72_024533"/>
<dbReference type="EMBL" id="WUAV01000006">
    <property type="protein sequence ID" value="KAF1748066.1"/>
    <property type="molecule type" value="Genomic_DNA"/>
</dbReference>
<dbReference type="GO" id="GO:0007399">
    <property type="term" value="P:nervous system development"/>
    <property type="evidence" value="ECO:0007669"/>
    <property type="project" value="UniProtKB-ARBA"/>
</dbReference>
<name>A0A6A5FZH1_CAERE</name>
<dbReference type="GeneID" id="9823807"/>
<evidence type="ECO:0000313" key="11">
    <source>
        <dbReference type="Proteomes" id="UP000483820"/>
    </source>
</evidence>
<dbReference type="CTD" id="9823807"/>
<evidence type="ECO:0000256" key="5">
    <source>
        <dbReference type="ARBA" id="ARBA00023242"/>
    </source>
</evidence>
<keyword evidence="3 6" id="KW-0238">DNA-binding</keyword>
<dbReference type="GO" id="GO:0000981">
    <property type="term" value="F:DNA-binding transcription factor activity, RNA polymerase II-specific"/>
    <property type="evidence" value="ECO:0007669"/>
    <property type="project" value="InterPro"/>
</dbReference>
<gene>
    <name evidence="10" type="ORF">GCK72_024533</name>
</gene>
<accession>A0A6A5FZH1</accession>
<dbReference type="FunFam" id="1.10.10.60:FF:000214">
    <property type="entry name" value="Homeobox expressed in ES cells 1"/>
    <property type="match status" value="1"/>
</dbReference>
<feature type="domain" description="Homeobox" evidence="9">
    <location>
        <begin position="47"/>
        <end position="107"/>
    </location>
</feature>
<evidence type="ECO:0000256" key="8">
    <source>
        <dbReference type="SAM" id="MobiDB-lite"/>
    </source>
</evidence>
<evidence type="ECO:0000259" key="9">
    <source>
        <dbReference type="PROSITE" id="PS50071"/>
    </source>
</evidence>
<evidence type="ECO:0000256" key="6">
    <source>
        <dbReference type="PROSITE-ProRule" id="PRU00108"/>
    </source>
</evidence>
<sequence>MDMDIVKNLDYATTALREIVRSLQHDNLPNTSDKTNRKRPSPTADGGKKKRNRITFEASQIDELEKVFANNQYPDATVREQLAKKVQLQEERVQIWFQNRRAKFRREMKHKNDSIEISTKPATPSMEEKKLDEILNLNKTIVECQKPIQAEVPVIDNTRALEAKTVFNADQDLSAALCILLNQAAANPTYSENDDIEEDKYESQLSAENTNLLMLTLSHLFTTQHESILS</sequence>
<feature type="region of interest" description="Disordered" evidence="8">
    <location>
        <begin position="23"/>
        <end position="53"/>
    </location>
</feature>
<dbReference type="InterPro" id="IPR050649">
    <property type="entry name" value="Paired_Homeobox_TFs"/>
</dbReference>
<dbReference type="CDD" id="cd00086">
    <property type="entry name" value="homeodomain"/>
    <property type="match status" value="1"/>
</dbReference>
<dbReference type="SMART" id="SM00389">
    <property type="entry name" value="HOX"/>
    <property type="match status" value="1"/>
</dbReference>
<dbReference type="InterPro" id="IPR017970">
    <property type="entry name" value="Homeobox_CS"/>
</dbReference>
<dbReference type="GO" id="GO:0005634">
    <property type="term" value="C:nucleus"/>
    <property type="evidence" value="ECO:0007669"/>
    <property type="project" value="UniProtKB-SubCell"/>
</dbReference>
<dbReference type="PANTHER" id="PTHR24329">
    <property type="entry name" value="HOMEOBOX PROTEIN ARISTALESS"/>
    <property type="match status" value="1"/>
</dbReference>
<dbReference type="GO" id="GO:0000977">
    <property type="term" value="F:RNA polymerase II transcription regulatory region sequence-specific DNA binding"/>
    <property type="evidence" value="ECO:0007669"/>
    <property type="project" value="TreeGrafter"/>
</dbReference>
<feature type="DNA-binding region" description="Homeobox" evidence="6">
    <location>
        <begin position="49"/>
        <end position="108"/>
    </location>
</feature>
<evidence type="ECO:0000256" key="2">
    <source>
        <dbReference type="ARBA" id="ARBA00022473"/>
    </source>
</evidence>
<organism evidence="10 11">
    <name type="scientific">Caenorhabditis remanei</name>
    <name type="common">Caenorhabditis vulgaris</name>
    <dbReference type="NCBI Taxonomy" id="31234"/>
    <lineage>
        <taxon>Eukaryota</taxon>
        <taxon>Metazoa</taxon>
        <taxon>Ecdysozoa</taxon>
        <taxon>Nematoda</taxon>
        <taxon>Chromadorea</taxon>
        <taxon>Rhabditida</taxon>
        <taxon>Rhabditina</taxon>
        <taxon>Rhabditomorpha</taxon>
        <taxon>Rhabditoidea</taxon>
        <taxon>Rhabditidae</taxon>
        <taxon>Peloderinae</taxon>
        <taxon>Caenorhabditis</taxon>
    </lineage>
</organism>
<keyword evidence="2" id="KW-0217">Developmental protein</keyword>
<dbReference type="Gene3D" id="1.10.10.60">
    <property type="entry name" value="Homeodomain-like"/>
    <property type="match status" value="1"/>
</dbReference>
<keyword evidence="5 6" id="KW-0539">Nucleus</keyword>
<evidence type="ECO:0000256" key="7">
    <source>
        <dbReference type="RuleBase" id="RU000682"/>
    </source>
</evidence>
<dbReference type="Proteomes" id="UP000483820">
    <property type="component" value="Chromosome X"/>
</dbReference>
<evidence type="ECO:0000256" key="4">
    <source>
        <dbReference type="ARBA" id="ARBA00023155"/>
    </source>
</evidence>